<evidence type="ECO:0000256" key="1">
    <source>
        <dbReference type="SAM" id="SignalP"/>
    </source>
</evidence>
<dbReference type="Proteomes" id="UP000277279">
    <property type="component" value="Unassembled WGS sequence"/>
</dbReference>
<comment type="caution">
    <text evidence="3">The sequence shown here is derived from an EMBL/GenBank/DDBJ whole genome shotgun (WGS) entry which is preliminary data.</text>
</comment>
<dbReference type="AlphaFoldDB" id="A0A427MCM8"/>
<dbReference type="OrthoDB" id="8356779at2"/>
<evidence type="ECO:0000313" key="2">
    <source>
        <dbReference type="EMBL" id="MBB3137969.1"/>
    </source>
</evidence>
<reference evidence="3 4" key="1">
    <citation type="submission" date="2018-11" db="EMBL/GenBank/DDBJ databases">
        <authorList>
            <person name="Huo Y."/>
        </authorList>
    </citation>
    <scope>NUCLEOTIDE SEQUENCE [LARGE SCALE GENOMIC DNA]</scope>
    <source>
        <strain evidence="3 4">DSM 30132</strain>
    </source>
</reference>
<reference evidence="2 5" key="2">
    <citation type="submission" date="2020-08" db="EMBL/GenBank/DDBJ databases">
        <title>Genomic Encyclopedia of Type Strains, Phase III (KMG-III): the genomes of soil and plant-associated and newly described type strains.</title>
        <authorList>
            <person name="Whitman W."/>
        </authorList>
    </citation>
    <scope>NUCLEOTIDE SEQUENCE [LARGE SCALE GENOMIC DNA]</scope>
    <source>
        <strain evidence="2 5">CECT 4113</strain>
    </source>
</reference>
<dbReference type="PROSITE" id="PS51257">
    <property type="entry name" value="PROKAR_LIPOPROTEIN"/>
    <property type="match status" value="1"/>
</dbReference>
<gene>
    <name evidence="3" type="ORF">EFD55_26755</name>
    <name evidence="2" type="ORF">FHS26_005737</name>
</gene>
<sequence length="228" mass="24404">MNKRAFTAAGLSIVTALLASCGGTPDPAMIASERQAKSTEILNERKQRGALIMARFIYPGWLGPIRCSGRIRLRKLVDGAPDKVAAPQDLGTAFHWLLPEQAKPAVVKSNFLNGIPDAKDYERSFSPIAPGTYVVTYASCQISDPNGTSTLEAGGDHDGLFSYISALEGASRITIGEGEIVDAGYFRVQGTKTHPVVVGAETSAAEREVMKEVIPVAYPSITFKKFGE</sequence>
<name>A0A427MCM8_9HYPH</name>
<evidence type="ECO:0000313" key="5">
    <source>
        <dbReference type="Proteomes" id="UP000518315"/>
    </source>
</evidence>
<accession>A0A427MCM8</accession>
<evidence type="ECO:0000313" key="3">
    <source>
        <dbReference type="EMBL" id="RSB65733.1"/>
    </source>
</evidence>
<protein>
    <recommendedName>
        <fullName evidence="6">Lipoprotein</fullName>
    </recommendedName>
</protein>
<dbReference type="EMBL" id="JACHXH010000026">
    <property type="protein sequence ID" value="MBB3137969.1"/>
    <property type="molecule type" value="Genomic_DNA"/>
</dbReference>
<dbReference type="Proteomes" id="UP000518315">
    <property type="component" value="Unassembled WGS sequence"/>
</dbReference>
<feature type="chain" id="PRO_5044603362" description="Lipoprotein" evidence="1">
    <location>
        <begin position="20"/>
        <end position="228"/>
    </location>
</feature>
<keyword evidence="5" id="KW-1185">Reference proteome</keyword>
<feature type="signal peptide" evidence="1">
    <location>
        <begin position="1"/>
        <end position="19"/>
    </location>
</feature>
<organism evidence="3 4">
    <name type="scientific">Rhizobium pisi</name>
    <dbReference type="NCBI Taxonomy" id="574561"/>
    <lineage>
        <taxon>Bacteria</taxon>
        <taxon>Pseudomonadati</taxon>
        <taxon>Pseudomonadota</taxon>
        <taxon>Alphaproteobacteria</taxon>
        <taxon>Hyphomicrobiales</taxon>
        <taxon>Rhizobiaceae</taxon>
        <taxon>Rhizobium/Agrobacterium group</taxon>
        <taxon>Rhizobium</taxon>
    </lineage>
</organism>
<evidence type="ECO:0000313" key="4">
    <source>
        <dbReference type="Proteomes" id="UP000277279"/>
    </source>
</evidence>
<proteinExistence type="predicted"/>
<evidence type="ECO:0008006" key="6">
    <source>
        <dbReference type="Google" id="ProtNLM"/>
    </source>
</evidence>
<keyword evidence="1" id="KW-0732">Signal</keyword>
<dbReference type="EMBL" id="RJJT01000023">
    <property type="protein sequence ID" value="RSB65733.1"/>
    <property type="molecule type" value="Genomic_DNA"/>
</dbReference>
<dbReference type="RefSeq" id="WP_125849092.1">
    <property type="nucleotide sequence ID" value="NZ_JACHXH010000026.1"/>
</dbReference>